<dbReference type="Proteomes" id="UP000011566">
    <property type="component" value="Unassembled WGS sequence"/>
</dbReference>
<comment type="caution">
    <text evidence="2">The sequence shown here is derived from an EMBL/GenBank/DDBJ whole genome shotgun (WGS) entry which is preliminary data.</text>
</comment>
<dbReference type="PATRIC" id="fig|1132509.6.peg.1144"/>
<keyword evidence="3" id="KW-1185">Reference proteome</keyword>
<organism evidence="2 3">
    <name type="scientific">Halococcus hamelinensis 100A6</name>
    <dbReference type="NCBI Taxonomy" id="1132509"/>
    <lineage>
        <taxon>Archaea</taxon>
        <taxon>Methanobacteriati</taxon>
        <taxon>Methanobacteriota</taxon>
        <taxon>Stenosarchaea group</taxon>
        <taxon>Halobacteria</taxon>
        <taxon>Halobacteriales</taxon>
        <taxon>Halococcaceae</taxon>
        <taxon>Halococcus</taxon>
    </lineage>
</organism>
<proteinExistence type="predicted"/>
<keyword evidence="1" id="KW-1133">Transmembrane helix</keyword>
<keyword evidence="1" id="KW-0472">Membrane</keyword>
<evidence type="ECO:0000256" key="1">
    <source>
        <dbReference type="SAM" id="Phobius"/>
    </source>
</evidence>
<dbReference type="OrthoDB" id="211341at2157"/>
<evidence type="ECO:0000313" key="3">
    <source>
        <dbReference type="Proteomes" id="UP000011566"/>
    </source>
</evidence>
<sequence length="87" mass="9444">MALADFVFVSLTTVQIVALVPTLRDAESRIPRLTSATAAFVWFAYSLTYLTMGLVFAAVSGTVGALMWAYILLKKPTVDDIELPSTD</sequence>
<feature type="transmembrane region" description="Helical" evidence="1">
    <location>
        <begin position="54"/>
        <end position="73"/>
    </location>
</feature>
<dbReference type="AlphaFoldDB" id="M0M6Z5"/>
<protein>
    <submittedName>
        <fullName evidence="2">Uncharacterized protein</fullName>
    </submittedName>
</protein>
<reference evidence="2 3" key="1">
    <citation type="journal article" date="2014" name="PLoS Genet.">
        <title>Phylogenetically driven sequencing of extremely halophilic archaea reveals strategies for static and dynamic osmo-response.</title>
        <authorList>
            <person name="Becker E.A."/>
            <person name="Seitzer P.M."/>
            <person name="Tritt A."/>
            <person name="Larsen D."/>
            <person name="Krusor M."/>
            <person name="Yao A.I."/>
            <person name="Wu D."/>
            <person name="Madern D."/>
            <person name="Eisen J.A."/>
            <person name="Darling A.E."/>
            <person name="Facciotti M.T."/>
        </authorList>
    </citation>
    <scope>NUCLEOTIDE SEQUENCE [LARGE SCALE GENOMIC DNA]</scope>
    <source>
        <strain evidence="2 3">100A6</strain>
    </source>
</reference>
<gene>
    <name evidence="2" type="ORF">C447_04962</name>
</gene>
<dbReference type="EMBL" id="AOMB01000013">
    <property type="protein sequence ID" value="EMA40145.1"/>
    <property type="molecule type" value="Genomic_DNA"/>
</dbReference>
<evidence type="ECO:0000313" key="2">
    <source>
        <dbReference type="EMBL" id="EMA40145.1"/>
    </source>
</evidence>
<accession>M0M6Z5</accession>
<keyword evidence="1" id="KW-0812">Transmembrane</keyword>
<name>M0M6Z5_9EURY</name>
<dbReference type="RefSeq" id="WP_007691491.1">
    <property type="nucleotide sequence ID" value="NZ_AJRK01000370.1"/>
</dbReference>